<dbReference type="AlphaFoldDB" id="A0A6M3K3G1"/>
<sequence length="109" mass="12801">MDETRKGKQVYHKRTICETLRNLYDVLVIELAETRPEVIHKIVPLLEEAFIMGVKLNKALVEHKLSQDFTADPFNQEKSRAMRKERIRLVELLDANNQILEKFSKEPNP</sequence>
<proteinExistence type="predicted"/>
<evidence type="ECO:0000313" key="1">
    <source>
        <dbReference type="EMBL" id="QJA76238.1"/>
    </source>
</evidence>
<protein>
    <submittedName>
        <fullName evidence="1">Uncharacterized protein</fullName>
    </submittedName>
</protein>
<reference evidence="1" key="1">
    <citation type="submission" date="2020-03" db="EMBL/GenBank/DDBJ databases">
        <title>The deep terrestrial virosphere.</title>
        <authorList>
            <person name="Holmfeldt K."/>
            <person name="Nilsson E."/>
            <person name="Simone D."/>
            <person name="Lopez-Fernandez M."/>
            <person name="Wu X."/>
            <person name="de Brujin I."/>
            <person name="Lundin D."/>
            <person name="Andersson A."/>
            <person name="Bertilsson S."/>
            <person name="Dopson M."/>
        </authorList>
    </citation>
    <scope>NUCLEOTIDE SEQUENCE</scope>
    <source>
        <strain evidence="1">MM415A01551</strain>
    </source>
</reference>
<dbReference type="EMBL" id="MT142213">
    <property type="protein sequence ID" value="QJA76238.1"/>
    <property type="molecule type" value="Genomic_DNA"/>
</dbReference>
<organism evidence="1">
    <name type="scientific">viral metagenome</name>
    <dbReference type="NCBI Taxonomy" id="1070528"/>
    <lineage>
        <taxon>unclassified sequences</taxon>
        <taxon>metagenomes</taxon>
        <taxon>organismal metagenomes</taxon>
    </lineage>
</organism>
<accession>A0A6M3K3G1</accession>
<name>A0A6M3K3G1_9ZZZZ</name>
<gene>
    <name evidence="1" type="ORF">MM415A01551_0006</name>
</gene>